<reference evidence="10 11" key="1">
    <citation type="journal article" date="2018" name="PLoS Genet.">
        <title>Population sequencing reveals clonal diversity and ancestral inbreeding in the grapevine cultivar Chardonnay.</title>
        <authorList>
            <person name="Roach M.J."/>
            <person name="Johnson D.L."/>
            <person name="Bohlmann J."/>
            <person name="van Vuuren H.J."/>
            <person name="Jones S.J."/>
            <person name="Pretorius I.S."/>
            <person name="Schmidt S.A."/>
            <person name="Borneman A.R."/>
        </authorList>
    </citation>
    <scope>NUCLEOTIDE SEQUENCE [LARGE SCALE GENOMIC DNA]</scope>
    <source>
        <strain evidence="11">cv. Chardonnay</strain>
        <tissue evidence="10">Leaf</tissue>
    </source>
</reference>
<evidence type="ECO:0000313" key="10">
    <source>
        <dbReference type="EMBL" id="RVW52890.1"/>
    </source>
</evidence>
<feature type="region of interest" description="Disordered" evidence="7">
    <location>
        <begin position="337"/>
        <end position="374"/>
    </location>
</feature>
<feature type="compositionally biased region" description="Low complexity" evidence="7">
    <location>
        <begin position="260"/>
        <end position="271"/>
    </location>
</feature>
<dbReference type="AlphaFoldDB" id="A0A438EYR9"/>
<dbReference type="Pfam" id="PF04535">
    <property type="entry name" value="CASP_dom"/>
    <property type="match status" value="1"/>
</dbReference>
<gene>
    <name evidence="10" type="primary">EX2_2</name>
    <name evidence="10" type="ORF">CK203_089597</name>
</gene>
<evidence type="ECO:0000256" key="4">
    <source>
        <dbReference type="ARBA" id="ARBA00022692"/>
    </source>
</evidence>
<keyword evidence="6 8" id="KW-0472">Membrane</keyword>
<accession>A0A438EYR9</accession>
<evidence type="ECO:0000256" key="3">
    <source>
        <dbReference type="ARBA" id="ARBA00022475"/>
    </source>
</evidence>
<feature type="compositionally biased region" description="Basic and acidic residues" evidence="7">
    <location>
        <begin position="778"/>
        <end position="787"/>
    </location>
</feature>
<dbReference type="Pfam" id="PF12014">
    <property type="entry name" value="Cyclin_D1_bind"/>
    <property type="match status" value="1"/>
</dbReference>
<evidence type="ECO:0000259" key="9">
    <source>
        <dbReference type="Pfam" id="PF04535"/>
    </source>
</evidence>
<feature type="region of interest" description="Disordered" evidence="7">
    <location>
        <begin position="761"/>
        <end position="791"/>
    </location>
</feature>
<feature type="compositionally biased region" description="Gly residues" evidence="7">
    <location>
        <begin position="768"/>
        <end position="777"/>
    </location>
</feature>
<keyword evidence="5 8" id="KW-1133">Transmembrane helix</keyword>
<feature type="transmembrane region" description="Helical" evidence="8">
    <location>
        <begin position="1046"/>
        <end position="1068"/>
    </location>
</feature>
<sequence>MALTNAWGMGHIASMTQFRPSKSCSDVLLSSKRSSNLKLGFFFGWGLGCSVYHKPADFRPRKSPNLCCRCSNNPTIANNGNSSSSFGWDWNQWSRHFSEIEQAESFASVLKFQLEDAIEREDFEEAAKLKMAIAEAMSMDSVTEIMSQLKNAIDEERYHDASKLCRHTASGLVGWWVGCSADSDDPFGRLVHITPGVGRFVGRSYSPRQLVTASAGTPLFEIFVVKDSDEKYIMQVVYLQRAKGSTANPTSLTSRPTKGSSSSETETASVADIQGNEGKTEKREEKGISIEGATEEGIKSVINFLKDKIPELKVKVMKINVPDEVIEDGDSVKQFMQEDDEKTQSSEDSEDEADDLDKIQPDEVALGGGSNTAEDGQNLDMKLFIGGVLHNKEDTSSKDDYVRQPAEIRDMERDSFVLHVPVRSQDHDIGENKVSKVKVAAIAAQGISELMPSEVAKAFWSADKVSPKVSRDVREIVKLAVSQAQKRNRLSEHTSFSRITTSKGSLDPFDGLYVGAFGPYGTEVVQLRCKFGNWNGGDDNDKSSDVEFFEYVEAVKLTGDLNVPAGQVTFRAKIGKGSRIPNRGMYPDELGVVASYSGQGRIAEFGFRNPQWVDGELLQLSGKGMGPYVRGADLGFLYVVPEQSFLTWESLDAEKRGFLYGVLREEGSFTLTTKLSLESPFRSDEPEPPECSPVNSPEKHQSNSMVPVEKYSPHSPHRSSLQGLPGQHNPTALPREHAKSPLSSVVTFNRAVRDEMPAVVTKVDPSGGRDGFTGGGGRVEDGGRERPPPGAVTSIVRRSRREDMVKRAELGFRVCEVVFCLISFSVMAADKTQGWSGDSFDRYKEYRTSSSTRLVNLVNSSMIRLNKGLKLTMIQAHCGFTFHLSAAVVDSQYLSFIRYCLSMTVIAFVYSGFQACDLAYHLVTQKHMFSNHSRYHLNFFMDQGSIVPSLVNDRAGNKVHQKNMNHLTENAWSNDNYHVSGSSLGLAQYGVSIYLAKFANIELSYMGPRGSGVSAYVSIIIGSHPGDDWQSNWGKDEFTEMASASIGMSFLAFVAFAFSSLISGYNLCNRNPA</sequence>
<evidence type="ECO:0000256" key="8">
    <source>
        <dbReference type="SAM" id="Phobius"/>
    </source>
</evidence>
<feature type="region of interest" description="Disordered" evidence="7">
    <location>
        <begin position="677"/>
        <end position="742"/>
    </location>
</feature>
<keyword evidence="4 8" id="KW-0812">Transmembrane</keyword>
<name>A0A438EYR9_VITVI</name>
<dbReference type="InterPro" id="IPR044680">
    <property type="entry name" value="EX1/2"/>
</dbReference>
<dbReference type="GO" id="GO:0005886">
    <property type="term" value="C:plasma membrane"/>
    <property type="evidence" value="ECO:0007669"/>
    <property type="project" value="UniProtKB-SubCell"/>
</dbReference>
<evidence type="ECO:0000256" key="6">
    <source>
        <dbReference type="ARBA" id="ARBA00023136"/>
    </source>
</evidence>
<dbReference type="Proteomes" id="UP000288805">
    <property type="component" value="Unassembled WGS sequence"/>
</dbReference>
<dbReference type="PANTHER" id="PTHR33917:SF2">
    <property type="entry name" value="PROTEIN EXECUTER 2, CHLOROPLASTIC"/>
    <property type="match status" value="1"/>
</dbReference>
<dbReference type="InterPro" id="IPR006702">
    <property type="entry name" value="CASP_dom"/>
</dbReference>
<dbReference type="OrthoDB" id="672180at2759"/>
<evidence type="ECO:0000256" key="7">
    <source>
        <dbReference type="SAM" id="MobiDB-lite"/>
    </source>
</evidence>
<comment type="caution">
    <text evidence="10">The sequence shown here is derived from an EMBL/GenBank/DDBJ whole genome shotgun (WGS) entry which is preliminary data.</text>
</comment>
<feature type="compositionally biased region" description="Polar residues" evidence="7">
    <location>
        <begin position="245"/>
        <end position="259"/>
    </location>
</feature>
<feature type="compositionally biased region" description="Acidic residues" evidence="7">
    <location>
        <begin position="337"/>
        <end position="355"/>
    </location>
</feature>
<feature type="region of interest" description="Disordered" evidence="7">
    <location>
        <begin position="245"/>
        <end position="288"/>
    </location>
</feature>
<keyword evidence="3" id="KW-1003">Cell membrane</keyword>
<comment type="similarity">
    <text evidence="2">Belongs to the Casparian strip membrane proteins (CASP) family.</text>
</comment>
<evidence type="ECO:0000256" key="1">
    <source>
        <dbReference type="ARBA" id="ARBA00004651"/>
    </source>
</evidence>
<feature type="compositionally biased region" description="Basic and acidic residues" evidence="7">
    <location>
        <begin position="278"/>
        <end position="288"/>
    </location>
</feature>
<evidence type="ECO:0000256" key="2">
    <source>
        <dbReference type="ARBA" id="ARBA00007651"/>
    </source>
</evidence>
<evidence type="ECO:0000313" key="11">
    <source>
        <dbReference type="Proteomes" id="UP000288805"/>
    </source>
</evidence>
<feature type="domain" description="Casparian strip membrane protein" evidence="9">
    <location>
        <begin position="804"/>
        <end position="848"/>
    </location>
</feature>
<organism evidence="10 11">
    <name type="scientific">Vitis vinifera</name>
    <name type="common">Grape</name>
    <dbReference type="NCBI Taxonomy" id="29760"/>
    <lineage>
        <taxon>Eukaryota</taxon>
        <taxon>Viridiplantae</taxon>
        <taxon>Streptophyta</taxon>
        <taxon>Embryophyta</taxon>
        <taxon>Tracheophyta</taxon>
        <taxon>Spermatophyta</taxon>
        <taxon>Magnoliopsida</taxon>
        <taxon>eudicotyledons</taxon>
        <taxon>Gunneridae</taxon>
        <taxon>Pentapetalae</taxon>
        <taxon>rosids</taxon>
        <taxon>Vitales</taxon>
        <taxon>Vitaceae</taxon>
        <taxon>Viteae</taxon>
        <taxon>Vitis</taxon>
    </lineage>
</organism>
<dbReference type="GO" id="GO:0010343">
    <property type="term" value="P:singlet oxygen-mediated programmed cell death"/>
    <property type="evidence" value="ECO:0007669"/>
    <property type="project" value="InterPro"/>
</dbReference>
<dbReference type="EMBL" id="QGNW01001161">
    <property type="protein sequence ID" value="RVW52890.1"/>
    <property type="molecule type" value="Genomic_DNA"/>
</dbReference>
<dbReference type="PANTHER" id="PTHR33917">
    <property type="entry name" value="PROTEIN EXECUTER 1, CHLOROPLASTIC"/>
    <property type="match status" value="1"/>
</dbReference>
<evidence type="ECO:0000256" key="5">
    <source>
        <dbReference type="ARBA" id="ARBA00022989"/>
    </source>
</evidence>
<proteinExistence type="inferred from homology"/>
<protein>
    <submittedName>
        <fullName evidence="10">Protein executer 2, chloroplastic</fullName>
    </submittedName>
</protein>
<comment type="subcellular location">
    <subcellularLocation>
        <location evidence="1">Cell membrane</location>
        <topology evidence="1">Multi-pass membrane protein</topology>
    </subcellularLocation>
</comment>